<dbReference type="InterPro" id="IPR001672">
    <property type="entry name" value="G6P_Isomerase"/>
</dbReference>
<dbReference type="GO" id="GO:0048029">
    <property type="term" value="F:monosaccharide binding"/>
    <property type="evidence" value="ECO:0007669"/>
    <property type="project" value="TreeGrafter"/>
</dbReference>
<dbReference type="Gene3D" id="3.40.50.10490">
    <property type="entry name" value="Glucose-6-phosphate isomerase like protein, domain 1"/>
    <property type="match status" value="2"/>
</dbReference>
<evidence type="ECO:0000256" key="1">
    <source>
        <dbReference type="ARBA" id="ARBA00022432"/>
    </source>
</evidence>
<feature type="non-terminal residue" evidence="4">
    <location>
        <position position="1"/>
    </location>
</feature>
<dbReference type="SUPFAM" id="SSF53697">
    <property type="entry name" value="SIS domain"/>
    <property type="match status" value="1"/>
</dbReference>
<evidence type="ECO:0000313" key="4">
    <source>
        <dbReference type="EMBL" id="GAG48512.1"/>
    </source>
</evidence>
<keyword evidence="3" id="KW-0413">Isomerase</keyword>
<dbReference type="GO" id="GO:0005829">
    <property type="term" value="C:cytosol"/>
    <property type="evidence" value="ECO:0007669"/>
    <property type="project" value="TreeGrafter"/>
</dbReference>
<dbReference type="EMBL" id="BARS01054408">
    <property type="protein sequence ID" value="GAG48512.1"/>
    <property type="molecule type" value="Genomic_DNA"/>
</dbReference>
<dbReference type="InterPro" id="IPR046348">
    <property type="entry name" value="SIS_dom_sf"/>
</dbReference>
<protein>
    <submittedName>
        <fullName evidence="4">Uncharacterized protein</fullName>
    </submittedName>
</protein>
<name>X0YNM7_9ZZZZ</name>
<dbReference type="PRINTS" id="PR00662">
    <property type="entry name" value="G6PISOMERASE"/>
</dbReference>
<dbReference type="PANTHER" id="PTHR11469">
    <property type="entry name" value="GLUCOSE-6-PHOSPHATE ISOMERASE"/>
    <property type="match status" value="1"/>
</dbReference>
<gene>
    <name evidence="4" type="ORF">S01H1_80551</name>
</gene>
<dbReference type="Pfam" id="PF00342">
    <property type="entry name" value="PGI"/>
    <property type="match status" value="1"/>
</dbReference>
<proteinExistence type="predicted"/>
<accession>X0YNM7</accession>
<dbReference type="AlphaFoldDB" id="X0YNM7"/>
<evidence type="ECO:0000256" key="3">
    <source>
        <dbReference type="ARBA" id="ARBA00023235"/>
    </source>
</evidence>
<keyword evidence="1" id="KW-0312">Gluconeogenesis</keyword>
<reference evidence="4" key="1">
    <citation type="journal article" date="2014" name="Front. Microbiol.">
        <title>High frequency of phylogenetically diverse reductive dehalogenase-homologous genes in deep subseafloor sedimentary metagenomes.</title>
        <authorList>
            <person name="Kawai M."/>
            <person name="Futagami T."/>
            <person name="Toyoda A."/>
            <person name="Takaki Y."/>
            <person name="Nishi S."/>
            <person name="Hori S."/>
            <person name="Arai W."/>
            <person name="Tsubouchi T."/>
            <person name="Morono Y."/>
            <person name="Uchiyama I."/>
            <person name="Ito T."/>
            <person name="Fujiyama A."/>
            <person name="Inagaki F."/>
            <person name="Takami H."/>
        </authorList>
    </citation>
    <scope>NUCLEOTIDE SEQUENCE</scope>
    <source>
        <strain evidence="4">Expedition CK06-06</strain>
    </source>
</reference>
<feature type="non-terminal residue" evidence="4">
    <location>
        <position position="218"/>
    </location>
</feature>
<dbReference type="InterPro" id="IPR035482">
    <property type="entry name" value="SIS_PGI_2"/>
</dbReference>
<keyword evidence="2" id="KW-0324">Glycolysis</keyword>
<sequence>WTLVVVVSKSGDAVETRNAMLEAQHRYEQAGLNFAAHAVVVTRTCSALHRRCSEEAWLGGFRIWDWVGGRTSVTSAVGLLPAALQGLDVEAILAGARDTDVITRNRDAMRNPAALLALMWYHATEGRGTRDMVVIPYKDRLALFPKYLQQLVMESLGKEHDLDGRTVHQGLTVYGNKGSTDQHAYVQQLREGLDNFFVTFLAVRRDRCGTGDPCGTGF</sequence>
<dbReference type="GO" id="GO:0006096">
    <property type="term" value="P:glycolytic process"/>
    <property type="evidence" value="ECO:0007669"/>
    <property type="project" value="UniProtKB-KW"/>
</dbReference>
<dbReference type="GO" id="GO:0006094">
    <property type="term" value="P:gluconeogenesis"/>
    <property type="evidence" value="ECO:0007669"/>
    <property type="project" value="UniProtKB-KW"/>
</dbReference>
<dbReference type="PANTHER" id="PTHR11469:SF1">
    <property type="entry name" value="GLUCOSE-6-PHOSPHATE ISOMERASE"/>
    <property type="match status" value="1"/>
</dbReference>
<dbReference type="PROSITE" id="PS51463">
    <property type="entry name" value="P_GLUCOSE_ISOMERASE_3"/>
    <property type="match status" value="1"/>
</dbReference>
<dbReference type="GO" id="GO:0004347">
    <property type="term" value="F:glucose-6-phosphate isomerase activity"/>
    <property type="evidence" value="ECO:0007669"/>
    <property type="project" value="InterPro"/>
</dbReference>
<organism evidence="4">
    <name type="scientific">marine sediment metagenome</name>
    <dbReference type="NCBI Taxonomy" id="412755"/>
    <lineage>
        <taxon>unclassified sequences</taxon>
        <taxon>metagenomes</taxon>
        <taxon>ecological metagenomes</taxon>
    </lineage>
</organism>
<dbReference type="CDD" id="cd05016">
    <property type="entry name" value="SIS_PGI_2"/>
    <property type="match status" value="1"/>
</dbReference>
<dbReference type="GO" id="GO:0051156">
    <property type="term" value="P:glucose 6-phosphate metabolic process"/>
    <property type="evidence" value="ECO:0007669"/>
    <property type="project" value="TreeGrafter"/>
</dbReference>
<dbReference type="GO" id="GO:0097367">
    <property type="term" value="F:carbohydrate derivative binding"/>
    <property type="evidence" value="ECO:0007669"/>
    <property type="project" value="InterPro"/>
</dbReference>
<evidence type="ECO:0000256" key="2">
    <source>
        <dbReference type="ARBA" id="ARBA00023152"/>
    </source>
</evidence>
<comment type="caution">
    <text evidence="4">The sequence shown here is derived from an EMBL/GenBank/DDBJ whole genome shotgun (WGS) entry which is preliminary data.</text>
</comment>